<dbReference type="PANTHER" id="PTHR46165:SF2">
    <property type="entry name" value="SET AND MYND DOMAIN-CONTAINING PROTEIN 4"/>
    <property type="match status" value="1"/>
</dbReference>
<dbReference type="SUPFAM" id="SSF48452">
    <property type="entry name" value="TPR-like"/>
    <property type="match status" value="1"/>
</dbReference>
<evidence type="ECO:0000313" key="5">
    <source>
        <dbReference type="EMBL" id="CAD6999898.1"/>
    </source>
</evidence>
<keyword evidence="3" id="KW-0949">S-adenosyl-L-methionine</keyword>
<feature type="compositionally biased region" description="Low complexity" evidence="4">
    <location>
        <begin position="77"/>
        <end position="103"/>
    </location>
</feature>
<name>A0A811UNK0_CERCA</name>
<comment type="caution">
    <text evidence="5">The sequence shown here is derived from an EMBL/GenBank/DDBJ whole genome shotgun (WGS) entry which is preliminary data.</text>
</comment>
<dbReference type="GO" id="GO:0008168">
    <property type="term" value="F:methyltransferase activity"/>
    <property type="evidence" value="ECO:0007669"/>
    <property type="project" value="UniProtKB-KW"/>
</dbReference>
<dbReference type="EMBL" id="CAJHJT010000012">
    <property type="protein sequence ID" value="CAD6999898.1"/>
    <property type="molecule type" value="Genomic_DNA"/>
</dbReference>
<feature type="compositionally biased region" description="Polar residues" evidence="4">
    <location>
        <begin position="256"/>
        <end position="273"/>
    </location>
</feature>
<accession>A0A811UNK0</accession>
<evidence type="ECO:0000313" key="6">
    <source>
        <dbReference type="Proteomes" id="UP000606786"/>
    </source>
</evidence>
<dbReference type="GO" id="GO:0032259">
    <property type="term" value="P:methylation"/>
    <property type="evidence" value="ECO:0007669"/>
    <property type="project" value="UniProtKB-KW"/>
</dbReference>
<gene>
    <name evidence="5" type="ORF">CCAP1982_LOCUS8408</name>
</gene>
<evidence type="ECO:0000256" key="4">
    <source>
        <dbReference type="SAM" id="MobiDB-lite"/>
    </source>
</evidence>
<protein>
    <submittedName>
        <fullName evidence="5">(Mediterranean fruit fly) hypothetical protein</fullName>
    </submittedName>
</protein>
<keyword evidence="1" id="KW-0489">Methyltransferase</keyword>
<proteinExistence type="predicted"/>
<dbReference type="Proteomes" id="UP000606786">
    <property type="component" value="Unassembled WGS sequence"/>
</dbReference>
<dbReference type="InterPro" id="IPR052097">
    <property type="entry name" value="SET-MYND_domain_protein"/>
</dbReference>
<dbReference type="InterPro" id="IPR011990">
    <property type="entry name" value="TPR-like_helical_dom_sf"/>
</dbReference>
<feature type="region of interest" description="Disordered" evidence="4">
    <location>
        <begin position="46"/>
        <end position="307"/>
    </location>
</feature>
<feature type="compositionally biased region" description="Polar residues" evidence="4">
    <location>
        <begin position="50"/>
        <end position="76"/>
    </location>
</feature>
<sequence length="1153" mass="129365">MASSLLALSDLIRFQLERIKLDEFTYKDELHLLRQLLALDMPQPMHALHSNGSSQEHSQPPQAGASTSACTPTTMAATSHGAQQGQTQSQPQLQTHTQTQTPLRLQAPQHHQHHSSTQQQQQQQQHSSQQFLQALAPLPPPPASNSPAPQYKPKSLPQNHYPPPPTQSQSQCQLSSAAYGQQQQQQYIQHQHLQQYASHHNSHGHSQSQQNLYPPSSSSHQSPVQNQLSYTQSQKQRQKQRRFQQQNSKRSQQPQAGQNRNKLQGGQPPTTDSDGAATADESNNAAGGANNHQQSSPSPGGGGGVGDGAGGGVRYGGGACNGGMGVLGSSAEMADEELVGAIGGGGGGVMSNGGIGASGGSEDGSSASSNADLQKDFKVQVLEWFQQLYVQTDSFRSDEESQRVREAGNNCYRKEHHPLKACDLYTEAIFLAPVEEDADNTTAAMAHANRSTVLHDYGMYEEAYDDCLCALELGYPEEYNALIKLRQAACALKLRNFALCELHVHELLHMDLSEAFEARTHELWHECEVLKSEKIDMGVQTDDDYYMGAASAAVTATIAPQHILHGSYSNRLKVYEVAWSDTSNAITTTRRAYLRATTDIVRHMPIFSEDAAVFVSSGQARICDNCAITQFIPFPCDYCSNRTSVYCSRKCRAQHSSIHVLECFAHQIELFEEFGDAFAKPRLLQLAFRMLITGLPQVMPHCRKRPTVNKMWNAFNGILTERTDIPYSALLRLETHLDKIDTETTVSLAIAAHILAIYLAECTDFFEHLDLMMPATTKLARSEWILLSAALLLRHIGQLRHKNLIHCPSFVLPADPHILSPLHEYSLWSGVKHVRQGQLHLLAGDVACVAYAVYPQTLSLCRQSCTGQIYRKHSGRQVTAYATCDVLLGACITNCFVYAGDYRQSLHETRRLDLKARGIDCKCDKCFRPYPDEDFHKFHRYRCDNPKCMQIFTPNASDLKYTRNLRWWRSPYYKHPNNEGTDLLVCNVCGETQKLEWFWTFNAALNDCDSVEVRCKLYAAVERAETQLVEMNECKVALARQLCEQCLLMHREAQKPLDDWEFNKLGSIMRNALNIVAAQYSVFSIEYIQHMSYFWDIMALSNYKCSDKELMQMLQALEYIPDEYKEIFINYYDDFITPKFAEETYTSLMDTQV</sequence>
<feature type="compositionally biased region" description="Low complexity" evidence="4">
    <location>
        <begin position="115"/>
        <end position="136"/>
    </location>
</feature>
<keyword evidence="2" id="KW-0808">Transferase</keyword>
<organism evidence="5 6">
    <name type="scientific">Ceratitis capitata</name>
    <name type="common">Mediterranean fruit fly</name>
    <name type="synonym">Tephritis capitata</name>
    <dbReference type="NCBI Taxonomy" id="7213"/>
    <lineage>
        <taxon>Eukaryota</taxon>
        <taxon>Metazoa</taxon>
        <taxon>Ecdysozoa</taxon>
        <taxon>Arthropoda</taxon>
        <taxon>Hexapoda</taxon>
        <taxon>Insecta</taxon>
        <taxon>Pterygota</taxon>
        <taxon>Neoptera</taxon>
        <taxon>Endopterygota</taxon>
        <taxon>Diptera</taxon>
        <taxon>Brachycera</taxon>
        <taxon>Muscomorpha</taxon>
        <taxon>Tephritoidea</taxon>
        <taxon>Tephritidae</taxon>
        <taxon>Ceratitis</taxon>
        <taxon>Ceratitis</taxon>
    </lineage>
</organism>
<dbReference type="PANTHER" id="PTHR46165">
    <property type="entry name" value="SET AND MYND DOMAIN-CONTAINING PROTEIN 4"/>
    <property type="match status" value="1"/>
</dbReference>
<evidence type="ECO:0000256" key="3">
    <source>
        <dbReference type="ARBA" id="ARBA00022691"/>
    </source>
</evidence>
<evidence type="ECO:0000256" key="2">
    <source>
        <dbReference type="ARBA" id="ARBA00022679"/>
    </source>
</evidence>
<dbReference type="AlphaFoldDB" id="A0A811UNK0"/>
<reference evidence="5" key="1">
    <citation type="submission" date="2020-11" db="EMBL/GenBank/DDBJ databases">
        <authorList>
            <person name="Whitehead M."/>
        </authorList>
    </citation>
    <scope>NUCLEOTIDE SEQUENCE</scope>
    <source>
        <strain evidence="5">EGII</strain>
    </source>
</reference>
<dbReference type="OrthoDB" id="62495at2759"/>
<keyword evidence="6" id="KW-1185">Reference proteome</keyword>
<evidence type="ECO:0000256" key="1">
    <source>
        <dbReference type="ARBA" id="ARBA00022603"/>
    </source>
</evidence>
<feature type="compositionally biased region" description="Low complexity" evidence="4">
    <location>
        <begin position="243"/>
        <end position="255"/>
    </location>
</feature>
<dbReference type="Gene3D" id="1.25.40.10">
    <property type="entry name" value="Tetratricopeptide repeat domain"/>
    <property type="match status" value="1"/>
</dbReference>
<feature type="compositionally biased region" description="Low complexity" evidence="4">
    <location>
        <begin position="167"/>
        <end position="223"/>
    </location>
</feature>